<dbReference type="InParanoid" id="A0A1I4E0B7"/>
<comment type="similarity">
    <text evidence="1">Belongs to the short-chain dehydrogenases/reductases (SDR) family.</text>
</comment>
<dbReference type="PRINTS" id="PR00081">
    <property type="entry name" value="GDHRDH"/>
</dbReference>
<dbReference type="AlphaFoldDB" id="A0A1I4E0B7"/>
<reference evidence="3 4" key="1">
    <citation type="submission" date="2016-10" db="EMBL/GenBank/DDBJ databases">
        <authorList>
            <person name="de Groot N.N."/>
        </authorList>
    </citation>
    <scope>NUCLEOTIDE SEQUENCE [LARGE SCALE GENOMIC DNA]</scope>
    <source>
        <strain evidence="3 4">DSM 45317</strain>
    </source>
</reference>
<evidence type="ECO:0000313" key="4">
    <source>
        <dbReference type="Proteomes" id="UP000199152"/>
    </source>
</evidence>
<dbReference type="InterPro" id="IPR036291">
    <property type="entry name" value="NAD(P)-bd_dom_sf"/>
</dbReference>
<dbReference type="STRING" id="504800.SAMN04488085_10573"/>
<keyword evidence="4" id="KW-1185">Reference proteome</keyword>
<dbReference type="RefSeq" id="WP_245753518.1">
    <property type="nucleotide sequence ID" value="NZ_FOSW01000005.1"/>
</dbReference>
<dbReference type="PANTHER" id="PTHR43669">
    <property type="entry name" value="5-KETO-D-GLUCONATE 5-REDUCTASE"/>
    <property type="match status" value="1"/>
</dbReference>
<dbReference type="InterPro" id="IPR002347">
    <property type="entry name" value="SDR_fam"/>
</dbReference>
<evidence type="ECO:0000256" key="1">
    <source>
        <dbReference type="ARBA" id="ARBA00006484"/>
    </source>
</evidence>
<proteinExistence type="inferred from homology"/>
<sequence length="263" mass="27900">MEERMVDSGSLQGRVALVTGGASGLGRATCLALAQAGAHVAVADIDAAGSEATAKLVADAGGSADVVPLDVTDDAGRRRVVQQLFDAHGDAFDILVNVAGIDRPGYITDIDLADYQRVQAVNCEGPIFLTSEFMKRVQHLPEGRTADVVHVVSLSAITSGSGAIAYNGSKAGFLNATRCIQRELREKAVQQPDGTERPFPCRVQAVIPAAMDTPMMEQWGIPAHLMMPPSAVAEMVRTLVTLPPSSFVPEMQIVPRLEPNFPR</sequence>
<keyword evidence="2" id="KW-0560">Oxidoreductase</keyword>
<protein>
    <submittedName>
        <fullName evidence="3">NAD(P)-dependent dehydrogenase, short-chain alcohol dehydrogenase family</fullName>
    </submittedName>
</protein>
<organism evidence="3 4">
    <name type="scientific">Geodermatophilus ruber</name>
    <dbReference type="NCBI Taxonomy" id="504800"/>
    <lineage>
        <taxon>Bacteria</taxon>
        <taxon>Bacillati</taxon>
        <taxon>Actinomycetota</taxon>
        <taxon>Actinomycetes</taxon>
        <taxon>Geodermatophilales</taxon>
        <taxon>Geodermatophilaceae</taxon>
        <taxon>Geodermatophilus</taxon>
    </lineage>
</organism>
<dbReference type="EMBL" id="FOSW01000005">
    <property type="protein sequence ID" value="SFK97561.1"/>
    <property type="molecule type" value="Genomic_DNA"/>
</dbReference>
<accession>A0A1I4E0B7</accession>
<dbReference type="PANTHER" id="PTHR43669:SF8">
    <property type="entry name" value="SHORT-CHAIN TYPE DEHYDROGENASE_REDUCTASE-RELATED"/>
    <property type="match status" value="1"/>
</dbReference>
<dbReference type="Gene3D" id="3.40.50.720">
    <property type="entry name" value="NAD(P)-binding Rossmann-like Domain"/>
    <property type="match status" value="1"/>
</dbReference>
<gene>
    <name evidence="3" type="ORF">SAMN04488085_10573</name>
</gene>
<dbReference type="SUPFAM" id="SSF51735">
    <property type="entry name" value="NAD(P)-binding Rossmann-fold domains"/>
    <property type="match status" value="1"/>
</dbReference>
<name>A0A1I4E0B7_9ACTN</name>
<dbReference type="CDD" id="cd05233">
    <property type="entry name" value="SDR_c"/>
    <property type="match status" value="1"/>
</dbReference>
<dbReference type="Proteomes" id="UP000199152">
    <property type="component" value="Unassembled WGS sequence"/>
</dbReference>
<evidence type="ECO:0000256" key="2">
    <source>
        <dbReference type="ARBA" id="ARBA00023002"/>
    </source>
</evidence>
<dbReference type="Pfam" id="PF00106">
    <property type="entry name" value="adh_short"/>
    <property type="match status" value="1"/>
</dbReference>
<dbReference type="GO" id="GO:0016491">
    <property type="term" value="F:oxidoreductase activity"/>
    <property type="evidence" value="ECO:0007669"/>
    <property type="project" value="UniProtKB-KW"/>
</dbReference>
<evidence type="ECO:0000313" key="3">
    <source>
        <dbReference type="EMBL" id="SFK97561.1"/>
    </source>
</evidence>